<organism evidence="2 3">
    <name type="scientific">Amycolatopsis deserti</name>
    <dbReference type="NCBI Taxonomy" id="185696"/>
    <lineage>
        <taxon>Bacteria</taxon>
        <taxon>Bacillati</taxon>
        <taxon>Actinomycetota</taxon>
        <taxon>Actinomycetes</taxon>
        <taxon>Pseudonocardiales</taxon>
        <taxon>Pseudonocardiaceae</taxon>
        <taxon>Amycolatopsis</taxon>
    </lineage>
</organism>
<proteinExistence type="predicted"/>
<evidence type="ECO:0000313" key="2">
    <source>
        <dbReference type="EMBL" id="GHF27507.1"/>
    </source>
</evidence>
<name>A0ABQ3JEV1_9PSEU</name>
<feature type="compositionally biased region" description="Basic residues" evidence="1">
    <location>
        <begin position="74"/>
        <end position="86"/>
    </location>
</feature>
<feature type="compositionally biased region" description="Basic and acidic residues" evidence="1">
    <location>
        <begin position="1"/>
        <end position="18"/>
    </location>
</feature>
<keyword evidence="3" id="KW-1185">Reference proteome</keyword>
<evidence type="ECO:0000313" key="3">
    <source>
        <dbReference type="Proteomes" id="UP000605897"/>
    </source>
</evidence>
<feature type="region of interest" description="Disordered" evidence="1">
    <location>
        <begin position="43"/>
        <end position="96"/>
    </location>
</feature>
<protein>
    <recommendedName>
        <fullName evidence="4">Transposase</fullName>
    </recommendedName>
</protein>
<reference evidence="3" key="1">
    <citation type="journal article" date="2019" name="Int. J. Syst. Evol. Microbiol.">
        <title>The Global Catalogue of Microorganisms (GCM) 10K type strain sequencing project: providing services to taxonomists for standard genome sequencing and annotation.</title>
        <authorList>
            <consortium name="The Broad Institute Genomics Platform"/>
            <consortium name="The Broad Institute Genome Sequencing Center for Infectious Disease"/>
            <person name="Wu L."/>
            <person name="Ma J."/>
        </authorList>
    </citation>
    <scope>NUCLEOTIDE SEQUENCE [LARGE SCALE GENOMIC DNA]</scope>
    <source>
        <strain evidence="3">CGMCC 4.7677</strain>
    </source>
</reference>
<comment type="caution">
    <text evidence="2">The sequence shown here is derived from an EMBL/GenBank/DDBJ whole genome shotgun (WGS) entry which is preliminary data.</text>
</comment>
<evidence type="ECO:0008006" key="4">
    <source>
        <dbReference type="Google" id="ProtNLM"/>
    </source>
</evidence>
<evidence type="ECO:0000256" key="1">
    <source>
        <dbReference type="SAM" id="MobiDB-lite"/>
    </source>
</evidence>
<dbReference type="EMBL" id="BNAU01000012">
    <property type="protein sequence ID" value="GHF27507.1"/>
    <property type="molecule type" value="Genomic_DNA"/>
</dbReference>
<dbReference type="Proteomes" id="UP000605897">
    <property type="component" value="Unassembled WGS sequence"/>
</dbReference>
<gene>
    <name evidence="2" type="ORF">GCM10017786_72190</name>
</gene>
<feature type="compositionally biased region" description="Basic and acidic residues" evidence="1">
    <location>
        <begin position="43"/>
        <end position="52"/>
    </location>
</feature>
<feature type="region of interest" description="Disordered" evidence="1">
    <location>
        <begin position="1"/>
        <end position="26"/>
    </location>
</feature>
<sequence length="96" mass="10932">MVVEKFGRPREDGSDQHKAARRAPRVGYEYVHCAIDDHSRLAYAEIHPDEKPPSPAPASSAATTITEPTPHSTTNHHHPRRQPHWARHLEVWPPRP</sequence>
<accession>A0ABQ3JEV1</accession>
<feature type="compositionally biased region" description="Low complexity" evidence="1">
    <location>
        <begin position="57"/>
        <end position="73"/>
    </location>
</feature>